<name>B0XEC4_CULQU</name>
<organism>
    <name type="scientific">Culex quinquefasciatus</name>
    <name type="common">Southern house mosquito</name>
    <name type="synonym">Culex pungens</name>
    <dbReference type="NCBI Taxonomy" id="7176"/>
    <lineage>
        <taxon>Eukaryota</taxon>
        <taxon>Metazoa</taxon>
        <taxon>Ecdysozoa</taxon>
        <taxon>Arthropoda</taxon>
        <taxon>Hexapoda</taxon>
        <taxon>Insecta</taxon>
        <taxon>Pterygota</taxon>
        <taxon>Neoptera</taxon>
        <taxon>Endopterygota</taxon>
        <taxon>Diptera</taxon>
        <taxon>Nematocera</taxon>
        <taxon>Culicoidea</taxon>
        <taxon>Culicidae</taxon>
        <taxon>Culicinae</taxon>
        <taxon>Culicini</taxon>
        <taxon>Culex</taxon>
        <taxon>Culex</taxon>
    </lineage>
</organism>
<dbReference type="EMBL" id="DS232818">
    <property type="protein sequence ID" value="EDS25898.1"/>
    <property type="molecule type" value="Genomic_DNA"/>
</dbReference>
<dbReference type="KEGG" id="cqu:CpipJ_CPIJ016273"/>
<dbReference type="AlphaFoldDB" id="B0XEC4"/>
<gene>
    <name evidence="2" type="primary">6051574</name>
    <name evidence="1" type="ORF">CpipJ_CPIJ016273</name>
</gene>
<evidence type="ECO:0000313" key="3">
    <source>
        <dbReference type="Proteomes" id="UP000002320"/>
    </source>
</evidence>
<reference evidence="1" key="1">
    <citation type="submission" date="2007-03" db="EMBL/GenBank/DDBJ databases">
        <title>Annotation of Culex pipiens quinquefasciatus.</title>
        <authorList>
            <consortium name="The Broad Institute Genome Sequencing Platform"/>
            <person name="Atkinson P.W."/>
            <person name="Hemingway J."/>
            <person name="Christensen B.M."/>
            <person name="Higgs S."/>
            <person name="Kodira C."/>
            <person name="Hannick L."/>
            <person name="Megy K."/>
            <person name="O'Leary S."/>
            <person name="Pearson M."/>
            <person name="Haas B.J."/>
            <person name="Mauceli E."/>
            <person name="Wortman J.R."/>
            <person name="Lee N.H."/>
            <person name="Guigo R."/>
            <person name="Stanke M."/>
            <person name="Alvarado L."/>
            <person name="Amedeo P."/>
            <person name="Antoine C.H."/>
            <person name="Arensburger P."/>
            <person name="Bidwell S.L."/>
            <person name="Crawford M."/>
            <person name="Camaro F."/>
            <person name="Devon K."/>
            <person name="Engels R."/>
            <person name="Hammond M."/>
            <person name="Howarth C."/>
            <person name="Koehrsen M."/>
            <person name="Lawson D."/>
            <person name="Montgomery P."/>
            <person name="Nene V."/>
            <person name="Nusbaum C."/>
            <person name="Puiu D."/>
            <person name="Romero-Severson J."/>
            <person name="Severson D.W."/>
            <person name="Shumway M."/>
            <person name="Sisk P."/>
            <person name="Stolte C."/>
            <person name="Zeng Q."/>
            <person name="Eisenstadt E."/>
            <person name="Fraser-Liggett C."/>
            <person name="Strausberg R."/>
            <person name="Galagan J."/>
            <person name="Birren B."/>
            <person name="Collins F.H."/>
        </authorList>
    </citation>
    <scope>NUCLEOTIDE SEQUENCE [LARGE SCALE GENOMIC DNA]</scope>
    <source>
        <strain evidence="1">JHB</strain>
    </source>
</reference>
<dbReference type="InParanoid" id="B0XEC4"/>
<reference evidence="2" key="2">
    <citation type="submission" date="2021-02" db="UniProtKB">
        <authorList>
            <consortium name="EnsemblMetazoa"/>
        </authorList>
    </citation>
    <scope>IDENTIFICATION</scope>
    <source>
        <strain evidence="2">JHB</strain>
    </source>
</reference>
<dbReference type="Proteomes" id="UP000002320">
    <property type="component" value="Unassembled WGS sequence"/>
</dbReference>
<dbReference type="EnsemblMetazoa" id="CPIJ016273-RA">
    <property type="protein sequence ID" value="CPIJ016273-PA"/>
    <property type="gene ID" value="CPIJ016273"/>
</dbReference>
<evidence type="ECO:0000313" key="1">
    <source>
        <dbReference type="EMBL" id="EDS25898.1"/>
    </source>
</evidence>
<evidence type="ECO:0000313" key="2">
    <source>
        <dbReference type="EnsemblMetazoa" id="CPIJ016273-PA"/>
    </source>
</evidence>
<accession>B0XEC4</accession>
<sequence>MVSKVTLKDIEALGKKSDSFPRSMFLKTDKMLHSFQVAPTGFSTEGQPETVLSLINIIDLVHHNDIDPD</sequence>
<proteinExistence type="predicted"/>
<protein>
    <submittedName>
        <fullName evidence="1 2">Uncharacterized protein</fullName>
    </submittedName>
</protein>
<keyword evidence="3" id="KW-1185">Reference proteome</keyword>
<dbReference type="VEuPathDB" id="VectorBase:CPIJ016273"/>
<dbReference type="HOGENOM" id="CLU_2778366_0_0_1"/>